<organism evidence="3 4">
    <name type="scientific">Paraburkholderia strydomiana</name>
    <dbReference type="NCBI Taxonomy" id="1245417"/>
    <lineage>
        <taxon>Bacteria</taxon>
        <taxon>Pseudomonadati</taxon>
        <taxon>Pseudomonadota</taxon>
        <taxon>Betaproteobacteria</taxon>
        <taxon>Burkholderiales</taxon>
        <taxon>Burkholderiaceae</taxon>
        <taxon>Paraburkholderia</taxon>
    </lineage>
</organism>
<protein>
    <recommendedName>
        <fullName evidence="5">Tyr recombinase domain-containing protein</fullName>
    </recommendedName>
</protein>
<evidence type="ECO:0008006" key="5">
    <source>
        <dbReference type="Google" id="ProtNLM"/>
    </source>
</evidence>
<gene>
    <name evidence="3" type="ORF">PQQ73_31820</name>
</gene>
<dbReference type="InterPro" id="IPR013762">
    <property type="entry name" value="Integrase-like_cat_sf"/>
</dbReference>
<dbReference type="SUPFAM" id="SSF56349">
    <property type="entry name" value="DNA breaking-rejoining enzymes"/>
    <property type="match status" value="1"/>
</dbReference>
<dbReference type="EMBL" id="JAQQCL010000036">
    <property type="protein sequence ID" value="MFM0720908.1"/>
    <property type="molecule type" value="Genomic_DNA"/>
</dbReference>
<feature type="region of interest" description="Disordered" evidence="2">
    <location>
        <begin position="66"/>
        <end position="126"/>
    </location>
</feature>
<keyword evidence="4" id="KW-1185">Reference proteome</keyword>
<keyword evidence="1" id="KW-0233">DNA recombination</keyword>
<name>A0ABW9EPD4_9BURK</name>
<evidence type="ECO:0000313" key="4">
    <source>
        <dbReference type="Proteomes" id="UP001629392"/>
    </source>
</evidence>
<evidence type="ECO:0000313" key="3">
    <source>
        <dbReference type="EMBL" id="MFM0720908.1"/>
    </source>
</evidence>
<evidence type="ECO:0000256" key="2">
    <source>
        <dbReference type="SAM" id="MobiDB-lite"/>
    </source>
</evidence>
<dbReference type="InterPro" id="IPR011010">
    <property type="entry name" value="DNA_brk_join_enz"/>
</dbReference>
<evidence type="ECO:0000256" key="1">
    <source>
        <dbReference type="ARBA" id="ARBA00023172"/>
    </source>
</evidence>
<feature type="compositionally biased region" description="Basic and acidic residues" evidence="2">
    <location>
        <begin position="67"/>
        <end position="80"/>
    </location>
</feature>
<sequence>MRFTLTIKQFEKAWKRARVAAGYPNTKSHDLRHGEASEMINAGIDLFTVGGGARAQVGRVDQAVFAPDHRKIGGRSREDRAEDEGAEKSGSGQKNRHPTHPQEGSKKRRTLAASVVPGTGLEPVSC</sequence>
<dbReference type="Proteomes" id="UP001629392">
    <property type="component" value="Unassembled WGS sequence"/>
</dbReference>
<reference evidence="3 4" key="1">
    <citation type="journal article" date="2024" name="Chem. Sci.">
        <title>Discovery of megapolipeptins by genome mining of a Burkholderiales bacteria collection.</title>
        <authorList>
            <person name="Paulo B.S."/>
            <person name="Recchia M.J.J."/>
            <person name="Lee S."/>
            <person name="Fergusson C.H."/>
            <person name="Romanowski S.B."/>
            <person name="Hernandez A."/>
            <person name="Krull N."/>
            <person name="Liu D.Y."/>
            <person name="Cavanagh H."/>
            <person name="Bos A."/>
            <person name="Gray C.A."/>
            <person name="Murphy B.T."/>
            <person name="Linington R.G."/>
            <person name="Eustaquio A.S."/>
        </authorList>
    </citation>
    <scope>NUCLEOTIDE SEQUENCE [LARGE SCALE GENOMIC DNA]</scope>
    <source>
        <strain evidence="3 4">RL17-350-BIC-E</strain>
    </source>
</reference>
<dbReference type="Gene3D" id="1.10.443.10">
    <property type="entry name" value="Intergrase catalytic core"/>
    <property type="match status" value="1"/>
</dbReference>
<comment type="caution">
    <text evidence="3">The sequence shown here is derived from an EMBL/GenBank/DDBJ whole genome shotgun (WGS) entry which is preliminary data.</text>
</comment>
<proteinExistence type="predicted"/>
<accession>A0ABW9EPD4</accession>